<protein>
    <submittedName>
        <fullName evidence="1">Uncharacterized protein</fullName>
    </submittedName>
</protein>
<name>A0A5K7Z8D4_9BACT</name>
<dbReference type="AlphaFoldDB" id="A0A5K7Z8D4"/>
<evidence type="ECO:0000313" key="1">
    <source>
        <dbReference type="EMBL" id="BBO74724.1"/>
    </source>
</evidence>
<gene>
    <name evidence="1" type="ORF">DSCW_21410</name>
</gene>
<proteinExistence type="predicted"/>
<organism evidence="1 2">
    <name type="scientific">Desulfosarcina widdelii</name>
    <dbReference type="NCBI Taxonomy" id="947919"/>
    <lineage>
        <taxon>Bacteria</taxon>
        <taxon>Pseudomonadati</taxon>
        <taxon>Thermodesulfobacteriota</taxon>
        <taxon>Desulfobacteria</taxon>
        <taxon>Desulfobacterales</taxon>
        <taxon>Desulfosarcinaceae</taxon>
        <taxon>Desulfosarcina</taxon>
    </lineage>
</organism>
<sequence length="77" mass="8490">MGCEKPANSTIKGLYVTKCEMCAQGGMDRQAVTKVWADNPFGSADSRYVDLCQKCADECLEQQKVIRMIGAPDRTQV</sequence>
<dbReference type="KEGG" id="dwd:DSCW_21410"/>
<evidence type="ECO:0000313" key="2">
    <source>
        <dbReference type="Proteomes" id="UP000427769"/>
    </source>
</evidence>
<dbReference type="EMBL" id="AP021875">
    <property type="protein sequence ID" value="BBO74724.1"/>
    <property type="molecule type" value="Genomic_DNA"/>
</dbReference>
<keyword evidence="2" id="KW-1185">Reference proteome</keyword>
<accession>A0A5K7Z8D4</accession>
<reference evidence="1 2" key="1">
    <citation type="submission" date="2019-11" db="EMBL/GenBank/DDBJ databases">
        <title>Comparative genomics of hydrocarbon-degrading Desulfosarcina strains.</title>
        <authorList>
            <person name="Watanabe M."/>
            <person name="Kojima H."/>
            <person name="Fukui M."/>
        </authorList>
    </citation>
    <scope>NUCLEOTIDE SEQUENCE [LARGE SCALE GENOMIC DNA]</scope>
    <source>
        <strain evidence="1 2">PP31</strain>
    </source>
</reference>
<dbReference type="Proteomes" id="UP000427769">
    <property type="component" value="Chromosome"/>
</dbReference>